<feature type="compositionally biased region" description="Gly residues" evidence="1">
    <location>
        <begin position="173"/>
        <end position="182"/>
    </location>
</feature>
<dbReference type="EMBL" id="AYSA01000227">
    <property type="protein sequence ID" value="ESZ94741.1"/>
    <property type="molecule type" value="Genomic_DNA"/>
</dbReference>
<feature type="transmembrane region" description="Helical" evidence="2">
    <location>
        <begin position="141"/>
        <end position="162"/>
    </location>
</feature>
<gene>
    <name evidence="3" type="ORF">SBOR_4853</name>
</gene>
<protein>
    <recommendedName>
        <fullName evidence="5">Mid2 domain-containing protein</fullName>
    </recommendedName>
</protein>
<organism evidence="3 4">
    <name type="scientific">Sclerotinia borealis (strain F-4128)</name>
    <dbReference type="NCBI Taxonomy" id="1432307"/>
    <lineage>
        <taxon>Eukaryota</taxon>
        <taxon>Fungi</taxon>
        <taxon>Dikarya</taxon>
        <taxon>Ascomycota</taxon>
        <taxon>Pezizomycotina</taxon>
        <taxon>Leotiomycetes</taxon>
        <taxon>Helotiales</taxon>
        <taxon>Sclerotiniaceae</taxon>
        <taxon>Sclerotinia</taxon>
    </lineage>
</organism>
<dbReference type="Proteomes" id="UP000019487">
    <property type="component" value="Unassembled WGS sequence"/>
</dbReference>
<name>W9CFU7_SCLBF</name>
<feature type="region of interest" description="Disordered" evidence="1">
    <location>
        <begin position="173"/>
        <end position="196"/>
    </location>
</feature>
<feature type="region of interest" description="Disordered" evidence="1">
    <location>
        <begin position="235"/>
        <end position="256"/>
    </location>
</feature>
<accession>W9CFU7</accession>
<evidence type="ECO:0000256" key="2">
    <source>
        <dbReference type="SAM" id="Phobius"/>
    </source>
</evidence>
<sequence>MFLVRRRKLEGVVKNRIFVPNGDTATWENPLCPDYCLATSSGNSSAVNVIACNAANADGTWCCAYDGNCCSGSSTFIQGFGTMFAEASLPTSGAASGSTAVPAGTTASTSTSASSASTSSPAATDTPISSISSKSSTTPTIVGAAVGIPLGLAVVAALFLFFRERGKRMRMGLGLGSGGGDSGVEKLSDGEGDGTQSGPVGISGVSMPAAGYFNPNAPNATDVVGEPMQRYEEMGVRNPHYELGSGREKPFEFGER</sequence>
<keyword evidence="2" id="KW-0812">Transmembrane</keyword>
<keyword evidence="4" id="KW-1185">Reference proteome</keyword>
<dbReference type="STRING" id="1432307.W9CFU7"/>
<evidence type="ECO:0008006" key="5">
    <source>
        <dbReference type="Google" id="ProtNLM"/>
    </source>
</evidence>
<reference evidence="3 4" key="1">
    <citation type="journal article" date="2014" name="Genome Announc.">
        <title>Draft genome sequence of Sclerotinia borealis, a psychrophilic plant pathogenic fungus.</title>
        <authorList>
            <person name="Mardanov A.V."/>
            <person name="Beletsky A.V."/>
            <person name="Kadnikov V.V."/>
            <person name="Ignatov A.N."/>
            <person name="Ravin N.V."/>
        </authorList>
    </citation>
    <scope>NUCLEOTIDE SEQUENCE [LARGE SCALE GENOMIC DNA]</scope>
    <source>
        <strain evidence="4">F-4157</strain>
    </source>
</reference>
<comment type="caution">
    <text evidence="3">The sequence shown here is derived from an EMBL/GenBank/DDBJ whole genome shotgun (WGS) entry which is preliminary data.</text>
</comment>
<evidence type="ECO:0000313" key="4">
    <source>
        <dbReference type="Proteomes" id="UP000019487"/>
    </source>
</evidence>
<keyword evidence="2" id="KW-0472">Membrane</keyword>
<evidence type="ECO:0000256" key="1">
    <source>
        <dbReference type="SAM" id="MobiDB-lite"/>
    </source>
</evidence>
<evidence type="ECO:0000313" key="3">
    <source>
        <dbReference type="EMBL" id="ESZ94741.1"/>
    </source>
</evidence>
<dbReference type="OrthoDB" id="3549165at2759"/>
<keyword evidence="2" id="KW-1133">Transmembrane helix</keyword>
<dbReference type="HOGENOM" id="CLU_1086486_0_0_1"/>
<dbReference type="AlphaFoldDB" id="W9CFU7"/>
<proteinExistence type="predicted"/>
<feature type="compositionally biased region" description="Basic and acidic residues" evidence="1">
    <location>
        <begin position="245"/>
        <end position="256"/>
    </location>
</feature>
<feature type="region of interest" description="Disordered" evidence="1">
    <location>
        <begin position="95"/>
        <end position="137"/>
    </location>
</feature>